<evidence type="ECO:0000256" key="2">
    <source>
        <dbReference type="ARBA" id="ARBA00022679"/>
    </source>
</evidence>
<dbReference type="GO" id="GO:0008360">
    <property type="term" value="P:regulation of cell shape"/>
    <property type="evidence" value="ECO:0007669"/>
    <property type="project" value="UniProtKB-KW"/>
</dbReference>
<keyword evidence="2" id="KW-0808">Transferase</keyword>
<dbReference type="GO" id="GO:0009252">
    <property type="term" value="P:peptidoglycan biosynthetic process"/>
    <property type="evidence" value="ECO:0007669"/>
    <property type="project" value="UniProtKB-KW"/>
</dbReference>
<comment type="similarity">
    <text evidence="1">Belongs to the FemABX family.</text>
</comment>
<evidence type="ECO:0000256" key="4">
    <source>
        <dbReference type="ARBA" id="ARBA00022984"/>
    </source>
</evidence>
<evidence type="ECO:0000313" key="8">
    <source>
        <dbReference type="Proteomes" id="UP000034536"/>
    </source>
</evidence>
<name>A0A0G0DAX8_9BACT</name>
<evidence type="ECO:0000256" key="3">
    <source>
        <dbReference type="ARBA" id="ARBA00022960"/>
    </source>
</evidence>
<dbReference type="PANTHER" id="PTHR36174:SF1">
    <property type="entry name" value="LIPID II:GLYCINE GLYCYLTRANSFERASE"/>
    <property type="match status" value="1"/>
</dbReference>
<reference evidence="7 8" key="1">
    <citation type="journal article" date="2015" name="Nature">
        <title>rRNA introns, odd ribosomes, and small enigmatic genomes across a large radiation of phyla.</title>
        <authorList>
            <person name="Brown C.T."/>
            <person name="Hug L.A."/>
            <person name="Thomas B.C."/>
            <person name="Sharon I."/>
            <person name="Castelle C.J."/>
            <person name="Singh A."/>
            <person name="Wilkins M.J."/>
            <person name="Williams K.H."/>
            <person name="Banfield J.F."/>
        </authorList>
    </citation>
    <scope>NUCLEOTIDE SEQUENCE [LARGE SCALE GENOMIC DNA]</scope>
</reference>
<keyword evidence="4" id="KW-0573">Peptidoglycan synthesis</keyword>
<dbReference type="Pfam" id="PF02388">
    <property type="entry name" value="FemAB"/>
    <property type="match status" value="2"/>
</dbReference>
<evidence type="ECO:0000256" key="5">
    <source>
        <dbReference type="ARBA" id="ARBA00023315"/>
    </source>
</evidence>
<organism evidence="7 8">
    <name type="scientific">Candidatus Roizmanbacteria bacterium GW2011_GWA2_35_8</name>
    <dbReference type="NCBI Taxonomy" id="1618479"/>
    <lineage>
        <taxon>Bacteria</taxon>
        <taxon>Candidatus Roizmaniibacteriota</taxon>
    </lineage>
</organism>
<keyword evidence="5" id="KW-0012">Acyltransferase</keyword>
<evidence type="ECO:0000256" key="1">
    <source>
        <dbReference type="ARBA" id="ARBA00009943"/>
    </source>
</evidence>
<dbReference type="GO" id="GO:0016755">
    <property type="term" value="F:aminoacyltransferase activity"/>
    <property type="evidence" value="ECO:0007669"/>
    <property type="project" value="InterPro"/>
</dbReference>
<keyword evidence="3" id="KW-0133">Cell shape</keyword>
<proteinExistence type="inferred from homology"/>
<dbReference type="PROSITE" id="PS51191">
    <property type="entry name" value="FEMABX"/>
    <property type="match status" value="1"/>
</dbReference>
<keyword evidence="6" id="KW-0961">Cell wall biogenesis/degradation</keyword>
<dbReference type="PATRIC" id="fig|1618479.3.peg.608"/>
<gene>
    <name evidence="7" type="ORF">UR89_C0044G0002</name>
</gene>
<dbReference type="InterPro" id="IPR050644">
    <property type="entry name" value="PG_Glycine_Bridge_Synth"/>
</dbReference>
<dbReference type="EMBL" id="LBQX01000044">
    <property type="protein sequence ID" value="KKP85741.1"/>
    <property type="molecule type" value="Genomic_DNA"/>
</dbReference>
<dbReference type="PANTHER" id="PTHR36174">
    <property type="entry name" value="LIPID II:GLYCINE GLYCYLTRANSFERASE"/>
    <property type="match status" value="1"/>
</dbReference>
<evidence type="ECO:0000313" key="7">
    <source>
        <dbReference type="EMBL" id="KKP85741.1"/>
    </source>
</evidence>
<dbReference type="GO" id="GO:0071555">
    <property type="term" value="P:cell wall organization"/>
    <property type="evidence" value="ECO:0007669"/>
    <property type="project" value="UniProtKB-KW"/>
</dbReference>
<dbReference type="InterPro" id="IPR003447">
    <property type="entry name" value="FEMABX"/>
</dbReference>
<dbReference type="AlphaFoldDB" id="A0A0G0DAX8"/>
<sequence>MAPIIINENSVNGELINKLAHHPLQSYEWGVAREKMGIEVVRIQDKNNSYQMTLHPLPLGYKVGYVPRSKLPSQEITKFLYEWGKKNKILFIKFEPYEERSKINLKNLRLTSSNHPLFPEWTQVLDLNKPEEELLKSFHSKTRYNIRLAEKKGVTVKELSNNKGFEDFSKLYFETCKRQKYLGHNYKYHKTIWDSLKKDISHILIAYYKDAPLAAYELFYFKDVLYYVYGGTSSQNRNLMASNLLMWEAIKLGKKLGAKKFDMWGSLPPGYDQSHSWSGFTRFKEGYCTEFVEMIGSYDLIINPILFGLYNLAYKIREVILKK</sequence>
<protein>
    <submittedName>
        <fullName evidence="7">FemAB family protein</fullName>
    </submittedName>
</protein>
<comment type="caution">
    <text evidence="7">The sequence shown here is derived from an EMBL/GenBank/DDBJ whole genome shotgun (WGS) entry which is preliminary data.</text>
</comment>
<accession>A0A0G0DAX8</accession>
<evidence type="ECO:0000256" key="6">
    <source>
        <dbReference type="ARBA" id="ARBA00023316"/>
    </source>
</evidence>
<dbReference type="SUPFAM" id="SSF55729">
    <property type="entry name" value="Acyl-CoA N-acyltransferases (Nat)"/>
    <property type="match status" value="2"/>
</dbReference>
<dbReference type="Proteomes" id="UP000034536">
    <property type="component" value="Unassembled WGS sequence"/>
</dbReference>
<dbReference type="Gene3D" id="3.40.630.30">
    <property type="match status" value="1"/>
</dbReference>
<dbReference type="InterPro" id="IPR016181">
    <property type="entry name" value="Acyl_CoA_acyltransferase"/>
</dbReference>